<keyword evidence="2" id="KW-1185">Reference proteome</keyword>
<dbReference type="Proteomes" id="UP000075243">
    <property type="component" value="Chromosome 7"/>
</dbReference>
<protein>
    <recommendedName>
        <fullName evidence="3">Retrovirus-related Pol polyprotein from transposon TNT 1-94</fullName>
    </recommendedName>
</protein>
<dbReference type="PANTHER" id="PTHR47481">
    <property type="match status" value="1"/>
</dbReference>
<dbReference type="PANTHER" id="PTHR47481:SF31">
    <property type="entry name" value="OS01G0873500 PROTEIN"/>
    <property type="match status" value="1"/>
</dbReference>
<evidence type="ECO:0008006" key="3">
    <source>
        <dbReference type="Google" id="ProtNLM"/>
    </source>
</evidence>
<reference evidence="1 2" key="1">
    <citation type="journal article" date="2012" name="Nat. Biotechnol.">
        <title>Draft genome sequence of pigeonpea (Cajanus cajan), an orphan legume crop of resource-poor farmers.</title>
        <authorList>
            <person name="Varshney R.K."/>
            <person name="Chen W."/>
            <person name="Li Y."/>
            <person name="Bharti A.K."/>
            <person name="Saxena R.K."/>
            <person name="Schlueter J.A."/>
            <person name="Donoghue M.T."/>
            <person name="Azam S."/>
            <person name="Fan G."/>
            <person name="Whaley A.M."/>
            <person name="Farmer A.D."/>
            <person name="Sheridan J."/>
            <person name="Iwata A."/>
            <person name="Tuteja R."/>
            <person name="Penmetsa R.V."/>
            <person name="Wu W."/>
            <person name="Upadhyaya H.D."/>
            <person name="Yang S.P."/>
            <person name="Shah T."/>
            <person name="Saxena K.B."/>
            <person name="Michael T."/>
            <person name="McCombie W.R."/>
            <person name="Yang B."/>
            <person name="Zhang G."/>
            <person name="Yang H."/>
            <person name="Wang J."/>
            <person name="Spillane C."/>
            <person name="Cook D.R."/>
            <person name="May G.D."/>
            <person name="Xu X."/>
            <person name="Jackson S.A."/>
        </authorList>
    </citation>
    <scope>NUCLEOTIDE SEQUENCE [LARGE SCALE GENOMIC DNA]</scope>
    <source>
        <strain evidence="2">cv. Asha</strain>
    </source>
</reference>
<dbReference type="EMBL" id="CM003609">
    <property type="protein sequence ID" value="KYP64560.1"/>
    <property type="molecule type" value="Genomic_DNA"/>
</dbReference>
<organism evidence="1 2">
    <name type="scientific">Cajanus cajan</name>
    <name type="common">Pigeon pea</name>
    <name type="synonym">Cajanus indicus</name>
    <dbReference type="NCBI Taxonomy" id="3821"/>
    <lineage>
        <taxon>Eukaryota</taxon>
        <taxon>Viridiplantae</taxon>
        <taxon>Streptophyta</taxon>
        <taxon>Embryophyta</taxon>
        <taxon>Tracheophyta</taxon>
        <taxon>Spermatophyta</taxon>
        <taxon>Magnoliopsida</taxon>
        <taxon>eudicotyledons</taxon>
        <taxon>Gunneridae</taxon>
        <taxon>Pentapetalae</taxon>
        <taxon>rosids</taxon>
        <taxon>fabids</taxon>
        <taxon>Fabales</taxon>
        <taxon>Fabaceae</taxon>
        <taxon>Papilionoideae</taxon>
        <taxon>50 kb inversion clade</taxon>
        <taxon>NPAAA clade</taxon>
        <taxon>indigoferoid/millettioid clade</taxon>
        <taxon>Phaseoleae</taxon>
        <taxon>Cajanus</taxon>
    </lineage>
</organism>
<name>A0A151TBX4_CAJCA</name>
<dbReference type="Gramene" id="C.cajan_18617.t">
    <property type="protein sequence ID" value="C.cajan_18617.t"/>
    <property type="gene ID" value="C.cajan_18617"/>
</dbReference>
<accession>A0A151TBX4</accession>
<proteinExistence type="predicted"/>
<evidence type="ECO:0000313" key="1">
    <source>
        <dbReference type="EMBL" id="KYP64560.1"/>
    </source>
</evidence>
<sequence length="291" mass="32967">MTSTSPFARQTFNMPITIKLDNDNFLIWQQQVLATIQGLKLESFVHGNKIPPCYANKEDEIVKKENPKYTNYVQQDQLLVVWLLTSMSSPILTKMVGLNSINHIWKRLEVYYATHTRAVIKKLGINEYLLEVKKIVDSLAVVGSSIIEVAIGTIETGLTWVEAMDDQIGLKLAKTIGIKPIIHGIKDLLVRFVEKLAMYNQEYLSNPQARSTQFQSYGHDFSNITILTTLSIVIDSLWYLNSSASHHITHDESNLSLKNAYTRVDFVNISNGTGLHIKHVGHSYFRNPMSS</sequence>
<evidence type="ECO:0000313" key="2">
    <source>
        <dbReference type="Proteomes" id="UP000075243"/>
    </source>
</evidence>
<dbReference type="AlphaFoldDB" id="A0A151TBX4"/>
<gene>
    <name evidence="1" type="ORF">KK1_019160</name>
</gene>